<dbReference type="InterPro" id="IPR001296">
    <property type="entry name" value="Glyco_trans_1"/>
</dbReference>
<dbReference type="Pfam" id="PF00534">
    <property type="entry name" value="Glycos_transf_1"/>
    <property type="match status" value="1"/>
</dbReference>
<organism evidence="3 4">
    <name type="scientific">Alloyangia pacifica</name>
    <dbReference type="NCBI Taxonomy" id="311180"/>
    <lineage>
        <taxon>Bacteria</taxon>
        <taxon>Pseudomonadati</taxon>
        <taxon>Pseudomonadota</taxon>
        <taxon>Alphaproteobacteria</taxon>
        <taxon>Rhodobacterales</taxon>
        <taxon>Roseobacteraceae</taxon>
        <taxon>Alloyangia</taxon>
    </lineage>
</organism>
<dbReference type="EMBL" id="FOZW01000005">
    <property type="protein sequence ID" value="SFS83747.1"/>
    <property type="molecule type" value="Genomic_DNA"/>
</dbReference>
<gene>
    <name evidence="3" type="ORF">SAMN04488050_105266</name>
</gene>
<sequence length="376" mass="41492">MDELGISLQKNRRVAIIHYWLVGMRGGEKVIEALCRMFPQADIFTHVADPASLSAVLTKHRIIETRIGRLPLAKKLYQKYLPLMPRALEELDLTGYDLVISSESGPAKGIIAPPDAPHLCYCHSPMRYLWDQYHVYREGAGFATRLLMPHMAHRLREWDVSSAARVDGFAANSTFVSSRIKKYWRRESDVVAPPVAVGDFAPAPKKEIGDFYLWCGELAPYKRPELAVEAFRRLDLPFVVIGGPDDTVAKLKSKAGDKTTFLGKTSFAVLKDQMARCKALIFPGEEDFGIVPVEAMASGRPVIAYGRGGILDTVVDGETGLFFKEQSVEALVDAIERFEASGLGDCGPEDCVARAQLFSESAFRKGILASLARIGA</sequence>
<dbReference type="GO" id="GO:0016757">
    <property type="term" value="F:glycosyltransferase activity"/>
    <property type="evidence" value="ECO:0007669"/>
    <property type="project" value="InterPro"/>
</dbReference>
<reference evidence="4" key="1">
    <citation type="submission" date="2016-10" db="EMBL/GenBank/DDBJ databases">
        <authorList>
            <person name="Varghese N."/>
            <person name="Submissions S."/>
        </authorList>
    </citation>
    <scope>NUCLEOTIDE SEQUENCE [LARGE SCALE GENOMIC DNA]</scope>
    <source>
        <strain evidence="4">DSM 26894</strain>
    </source>
</reference>
<dbReference type="InterPro" id="IPR050194">
    <property type="entry name" value="Glycosyltransferase_grp1"/>
</dbReference>
<proteinExistence type="predicted"/>
<dbReference type="OrthoDB" id="9790710at2"/>
<evidence type="ECO:0000313" key="4">
    <source>
        <dbReference type="Proteomes" id="UP000199392"/>
    </source>
</evidence>
<dbReference type="PANTHER" id="PTHR45947">
    <property type="entry name" value="SULFOQUINOVOSYL TRANSFERASE SQD2"/>
    <property type="match status" value="1"/>
</dbReference>
<dbReference type="STRING" id="311180.SAMN04488050_105266"/>
<protein>
    <submittedName>
        <fullName evidence="3">Glycosyltransferase involved in cell wall bisynthesis</fullName>
    </submittedName>
</protein>
<keyword evidence="4" id="KW-1185">Reference proteome</keyword>
<dbReference type="Proteomes" id="UP000199392">
    <property type="component" value="Unassembled WGS sequence"/>
</dbReference>
<dbReference type="PANTHER" id="PTHR45947:SF3">
    <property type="entry name" value="SULFOQUINOVOSYL TRANSFERASE SQD2"/>
    <property type="match status" value="1"/>
</dbReference>
<keyword evidence="3" id="KW-0808">Transferase</keyword>
<evidence type="ECO:0000259" key="2">
    <source>
        <dbReference type="Pfam" id="PF13439"/>
    </source>
</evidence>
<feature type="domain" description="Glycosyl transferase family 1" evidence="1">
    <location>
        <begin position="207"/>
        <end position="340"/>
    </location>
</feature>
<evidence type="ECO:0000313" key="3">
    <source>
        <dbReference type="EMBL" id="SFS83747.1"/>
    </source>
</evidence>
<dbReference type="InterPro" id="IPR028098">
    <property type="entry name" value="Glyco_trans_4-like_N"/>
</dbReference>
<dbReference type="SUPFAM" id="SSF53756">
    <property type="entry name" value="UDP-Glycosyltransferase/glycogen phosphorylase"/>
    <property type="match status" value="1"/>
</dbReference>
<evidence type="ECO:0000259" key="1">
    <source>
        <dbReference type="Pfam" id="PF00534"/>
    </source>
</evidence>
<dbReference type="Gene3D" id="3.40.50.2000">
    <property type="entry name" value="Glycogen Phosphorylase B"/>
    <property type="match status" value="2"/>
</dbReference>
<feature type="domain" description="Glycosyltransferase subfamily 4-like N-terminal" evidence="2">
    <location>
        <begin position="25"/>
        <end position="189"/>
    </location>
</feature>
<accession>A0A1I6T464</accession>
<name>A0A1I6T464_9RHOB</name>
<dbReference type="Pfam" id="PF13439">
    <property type="entry name" value="Glyco_transf_4"/>
    <property type="match status" value="1"/>
</dbReference>
<dbReference type="RefSeq" id="WP_092424568.1">
    <property type="nucleotide sequence ID" value="NZ_FNCL01000005.1"/>
</dbReference>
<dbReference type="AlphaFoldDB" id="A0A1I6T464"/>